<dbReference type="Proteomes" id="UP000053732">
    <property type="component" value="Unassembled WGS sequence"/>
</dbReference>
<evidence type="ECO:0000313" key="8">
    <source>
        <dbReference type="Proteomes" id="UP000053732"/>
    </source>
</evidence>
<protein>
    <submittedName>
        <fullName evidence="7">Major facilitator superfamily, general substrate transporter</fullName>
    </submittedName>
</protein>
<evidence type="ECO:0000256" key="6">
    <source>
        <dbReference type="SAM" id="Phobius"/>
    </source>
</evidence>
<feature type="transmembrane region" description="Helical" evidence="6">
    <location>
        <begin position="223"/>
        <end position="244"/>
    </location>
</feature>
<dbReference type="SUPFAM" id="SSF103473">
    <property type="entry name" value="MFS general substrate transporter"/>
    <property type="match status" value="2"/>
</dbReference>
<dbReference type="AlphaFoldDB" id="A0A0G4P691"/>
<feature type="transmembrane region" description="Helical" evidence="6">
    <location>
        <begin position="122"/>
        <end position="141"/>
    </location>
</feature>
<feature type="transmembrane region" description="Helical" evidence="6">
    <location>
        <begin position="495"/>
        <end position="515"/>
    </location>
</feature>
<dbReference type="InterPro" id="IPR000109">
    <property type="entry name" value="POT_fam"/>
</dbReference>
<feature type="transmembrane region" description="Helical" evidence="6">
    <location>
        <begin position="468"/>
        <end position="489"/>
    </location>
</feature>
<comment type="subcellular location">
    <subcellularLocation>
        <location evidence="1">Membrane</location>
        <topology evidence="1">Multi-pass membrane protein</topology>
    </subcellularLocation>
</comment>
<proteinExistence type="inferred from homology"/>
<organism evidence="7 8">
    <name type="scientific">Penicillium camemberti (strain FM 013)</name>
    <dbReference type="NCBI Taxonomy" id="1429867"/>
    <lineage>
        <taxon>Eukaryota</taxon>
        <taxon>Fungi</taxon>
        <taxon>Dikarya</taxon>
        <taxon>Ascomycota</taxon>
        <taxon>Pezizomycotina</taxon>
        <taxon>Eurotiomycetes</taxon>
        <taxon>Eurotiomycetidae</taxon>
        <taxon>Eurotiales</taxon>
        <taxon>Aspergillaceae</taxon>
        <taxon>Penicillium</taxon>
    </lineage>
</organism>
<keyword evidence="5 6" id="KW-0472">Membrane</keyword>
<feature type="transmembrane region" description="Helical" evidence="6">
    <location>
        <begin position="61"/>
        <end position="84"/>
    </location>
</feature>
<dbReference type="GO" id="GO:0016020">
    <property type="term" value="C:membrane"/>
    <property type="evidence" value="ECO:0007669"/>
    <property type="project" value="UniProtKB-SubCell"/>
</dbReference>
<gene>
    <name evidence="7" type="ORF">PCAMFM013_S006g000373</name>
</gene>
<keyword evidence="3 6" id="KW-0812">Transmembrane</keyword>
<evidence type="ECO:0000256" key="1">
    <source>
        <dbReference type="ARBA" id="ARBA00004141"/>
    </source>
</evidence>
<dbReference type="Gene3D" id="1.20.1250.20">
    <property type="entry name" value="MFS general substrate transporter like domains"/>
    <property type="match status" value="1"/>
</dbReference>
<evidence type="ECO:0000256" key="5">
    <source>
        <dbReference type="ARBA" id="ARBA00023136"/>
    </source>
</evidence>
<feature type="transmembrane region" description="Helical" evidence="6">
    <location>
        <begin position="21"/>
        <end position="41"/>
    </location>
</feature>
<evidence type="ECO:0000256" key="4">
    <source>
        <dbReference type="ARBA" id="ARBA00022989"/>
    </source>
</evidence>
<comment type="similarity">
    <text evidence="2">Belongs to the major facilitator superfamily. Proton-dependent oligopeptide transporter (POT/PTR) (TC 2.A.17) family.</text>
</comment>
<evidence type="ECO:0000313" key="7">
    <source>
        <dbReference type="EMBL" id="CRL21833.1"/>
    </source>
</evidence>
<reference evidence="7 8" key="1">
    <citation type="journal article" date="2014" name="Nat. Commun.">
        <title>Multiple recent horizontal transfers of a large genomic region in cheese making fungi.</title>
        <authorList>
            <person name="Cheeseman K."/>
            <person name="Ropars J."/>
            <person name="Renault P."/>
            <person name="Dupont J."/>
            <person name="Gouzy J."/>
            <person name="Branca A."/>
            <person name="Abraham A.L."/>
            <person name="Ceppi M."/>
            <person name="Conseiller E."/>
            <person name="Debuchy R."/>
            <person name="Malagnac F."/>
            <person name="Goarin A."/>
            <person name="Silar P."/>
            <person name="Lacoste S."/>
            <person name="Sallet E."/>
            <person name="Bensimon A."/>
            <person name="Giraud T."/>
            <person name="Brygoo Y."/>
        </authorList>
    </citation>
    <scope>NUCLEOTIDE SEQUENCE [LARGE SCALE GENOMIC DNA]</scope>
    <source>
        <strain evidence="8">FM 013</strain>
    </source>
</reference>
<evidence type="ECO:0000256" key="2">
    <source>
        <dbReference type="ARBA" id="ARBA00005982"/>
    </source>
</evidence>
<feature type="transmembrane region" description="Helical" evidence="6">
    <location>
        <begin position="96"/>
        <end position="116"/>
    </location>
</feature>
<accession>A0A0G4P691</accession>
<name>A0A0G4P691_PENC3</name>
<dbReference type="InterPro" id="IPR036259">
    <property type="entry name" value="MFS_trans_sf"/>
</dbReference>
<dbReference type="EMBL" id="HG793139">
    <property type="protein sequence ID" value="CRL21833.1"/>
    <property type="molecule type" value="Genomic_DNA"/>
</dbReference>
<evidence type="ECO:0000256" key="3">
    <source>
        <dbReference type="ARBA" id="ARBA00022692"/>
    </source>
</evidence>
<keyword evidence="8" id="KW-1185">Reference proteome</keyword>
<sequence>MNTQTTERERRDATEDEIKTLPHVVDSIPLIVWIALVAGALERFTYYAVTAPWRVLGLGQATATNISNAFSFFSFIAPLPFAILSDARIGRYKTLCISYILNTCGCVVLFVTSLPAVTQVSIKIFGLALAMVLLGLGTGGIKATVSPFIGDQYTVLTPQLVVTKKGERVIVDRTLTLQYIYNVFYWYGAPRSKHMELADMERFTNIGSLSLIASTYLEKEVGFWAAYLLPLCFVWIPIPLLLVWQRSFVNLAPDGNVLPQAGRVLVYSVRGRFRLDAAKPRFQAEKYGRTVPWDNLFVLEIKRGLKACKVMACFVPFYLCMNQITNNFVSQAGQMKLGVIPNDTIQALNPIACVLLGPVIQQLLYPGLQKFGVAFGSISRMTWSFIAISSSMAYAAGLQKLIYTRGPCYESPRNCPDSNGGKIPNNLSVWVQTPSYFLLAFAEILGFTTLSEYSYSEAPKDMRSLVQALRQVTAAIGSALGMALSPVAVDPKVMYLYTGLAATMIAAAPAFWAAFGSYDKIDDEDDLNEVGLMQPNTHDGMEETAARAHP</sequence>
<keyword evidence="4 6" id="KW-1133">Transmembrane helix</keyword>
<dbReference type="GO" id="GO:0022857">
    <property type="term" value="F:transmembrane transporter activity"/>
    <property type="evidence" value="ECO:0007669"/>
    <property type="project" value="InterPro"/>
</dbReference>
<dbReference type="PANTHER" id="PTHR11654">
    <property type="entry name" value="OLIGOPEPTIDE TRANSPORTER-RELATED"/>
    <property type="match status" value="1"/>
</dbReference>
<dbReference type="Pfam" id="PF00854">
    <property type="entry name" value="PTR2"/>
    <property type="match status" value="1"/>
</dbReference>